<keyword evidence="3" id="KW-1185">Reference proteome</keyword>
<reference evidence="2 3" key="1">
    <citation type="submission" date="2017-07" db="EMBL/GenBank/DDBJ databases">
        <title>Genome sequence of Streptomyces pluripotens MUSC 137T.</title>
        <authorList>
            <person name="Ser H.-L."/>
            <person name="Lee L.-H."/>
        </authorList>
    </citation>
    <scope>NUCLEOTIDE SEQUENCE [LARGE SCALE GENOMIC DNA]</scope>
    <source>
        <strain evidence="2 3">MUSC 137</strain>
    </source>
</reference>
<accession>A0A221NRX5</accession>
<dbReference type="Proteomes" id="UP000031501">
    <property type="component" value="Chromosome"/>
</dbReference>
<evidence type="ECO:0000313" key="2">
    <source>
        <dbReference type="EMBL" id="ASN22720.1"/>
    </source>
</evidence>
<protein>
    <submittedName>
        <fullName evidence="2">Uncharacterized protein</fullName>
    </submittedName>
</protein>
<feature type="region of interest" description="Disordered" evidence="1">
    <location>
        <begin position="150"/>
        <end position="169"/>
    </location>
</feature>
<evidence type="ECO:0000256" key="1">
    <source>
        <dbReference type="SAM" id="MobiDB-lite"/>
    </source>
</evidence>
<dbReference type="RefSeq" id="WP_039657559.1">
    <property type="nucleotide sequence ID" value="NZ_CP022433.1"/>
</dbReference>
<gene>
    <name evidence="2" type="ORF">LK07_00265</name>
</gene>
<dbReference type="EMBL" id="CP022433">
    <property type="protein sequence ID" value="ASN22720.1"/>
    <property type="molecule type" value="Genomic_DNA"/>
</dbReference>
<organism evidence="2 3">
    <name type="scientific">Streptomyces pluripotens</name>
    <dbReference type="NCBI Taxonomy" id="1355015"/>
    <lineage>
        <taxon>Bacteria</taxon>
        <taxon>Bacillati</taxon>
        <taxon>Actinomycetota</taxon>
        <taxon>Actinomycetes</taxon>
        <taxon>Kitasatosporales</taxon>
        <taxon>Streptomycetaceae</taxon>
        <taxon>Streptomyces</taxon>
    </lineage>
</organism>
<name>A0A221NRX5_9ACTN</name>
<proteinExistence type="predicted"/>
<sequence length="183" mass="19674">MFAPAHEYGRARGNVLSAQMKAMLGGWRGHVAILMWYRPEIDDLLLSPLFAAQLSPLLVRQDQLAHPHGLRPVARLKEYAPAPVRALVAEYEAGTAEPGFRITFGGPELDVAVHAVADRLAGQPAFQVPGGLPIRTGPIVVTLYAGGGPRPEPDPLSDPAKNRAARAAPCDEAWPELRAALRL</sequence>
<dbReference type="AlphaFoldDB" id="A0A221NRX5"/>
<evidence type="ECO:0000313" key="3">
    <source>
        <dbReference type="Proteomes" id="UP000031501"/>
    </source>
</evidence>